<accession>A0A2T5UW99</accession>
<dbReference type="Proteomes" id="UP000244081">
    <property type="component" value="Unassembled WGS sequence"/>
</dbReference>
<comment type="caution">
    <text evidence="2">The sequence shown here is derived from an EMBL/GenBank/DDBJ whole genome shotgun (WGS) entry which is preliminary data.</text>
</comment>
<protein>
    <submittedName>
        <fullName evidence="2">BolA protein family transcriptional regulator</fullName>
    </submittedName>
</protein>
<evidence type="ECO:0000313" key="2">
    <source>
        <dbReference type="EMBL" id="PTW55770.1"/>
    </source>
</evidence>
<dbReference type="OrthoDB" id="9811118at2"/>
<keyword evidence="3" id="KW-1185">Reference proteome</keyword>
<dbReference type="SUPFAM" id="SSF82657">
    <property type="entry name" value="BolA-like"/>
    <property type="match status" value="1"/>
</dbReference>
<dbReference type="PANTHER" id="PTHR46230">
    <property type="match status" value="1"/>
</dbReference>
<dbReference type="GO" id="GO:0016226">
    <property type="term" value="P:iron-sulfur cluster assembly"/>
    <property type="evidence" value="ECO:0007669"/>
    <property type="project" value="TreeGrafter"/>
</dbReference>
<evidence type="ECO:0000256" key="1">
    <source>
        <dbReference type="RuleBase" id="RU003860"/>
    </source>
</evidence>
<sequence>MTTKATIEEKLTRAFSPTELGVIDESDRHAGHSGWKEGGETHFRIEVVSKAFAGKSRVEAHRMVNEVLAEELNNGVHALAIKTRAE</sequence>
<dbReference type="InterPro" id="IPR002634">
    <property type="entry name" value="BolA"/>
</dbReference>
<dbReference type="AlphaFoldDB" id="A0A2T5UW99"/>
<gene>
    <name evidence="2" type="ORF">C8N35_11295</name>
</gene>
<dbReference type="PIRSF" id="PIRSF003113">
    <property type="entry name" value="BolA"/>
    <property type="match status" value="1"/>
</dbReference>
<name>A0A2T5UW99_9HYPH</name>
<organism evidence="2 3">
    <name type="scientific">Breoghania corrubedonensis</name>
    <dbReference type="NCBI Taxonomy" id="665038"/>
    <lineage>
        <taxon>Bacteria</taxon>
        <taxon>Pseudomonadati</taxon>
        <taxon>Pseudomonadota</taxon>
        <taxon>Alphaproteobacteria</taxon>
        <taxon>Hyphomicrobiales</taxon>
        <taxon>Stappiaceae</taxon>
        <taxon>Breoghania</taxon>
    </lineage>
</organism>
<dbReference type="RefSeq" id="WP_107991797.1">
    <property type="nucleotide sequence ID" value="NZ_QAYG01000012.1"/>
</dbReference>
<dbReference type="Pfam" id="PF01722">
    <property type="entry name" value="BolA"/>
    <property type="match status" value="1"/>
</dbReference>
<evidence type="ECO:0000313" key="3">
    <source>
        <dbReference type="Proteomes" id="UP000244081"/>
    </source>
</evidence>
<dbReference type="PANTHER" id="PTHR46230:SF7">
    <property type="entry name" value="BOLA-LIKE PROTEIN 1"/>
    <property type="match status" value="1"/>
</dbReference>
<dbReference type="EMBL" id="QAYG01000012">
    <property type="protein sequence ID" value="PTW55770.1"/>
    <property type="molecule type" value="Genomic_DNA"/>
</dbReference>
<proteinExistence type="inferred from homology"/>
<comment type="similarity">
    <text evidence="1">Belongs to the BolA/IbaG family.</text>
</comment>
<dbReference type="InterPro" id="IPR036065">
    <property type="entry name" value="BolA-like_sf"/>
</dbReference>
<dbReference type="Gene3D" id="3.30.300.90">
    <property type="entry name" value="BolA-like"/>
    <property type="match status" value="1"/>
</dbReference>
<reference evidence="2 3" key="1">
    <citation type="submission" date="2018-04" db="EMBL/GenBank/DDBJ databases">
        <title>Genomic Encyclopedia of Archaeal and Bacterial Type Strains, Phase II (KMG-II): from individual species to whole genera.</title>
        <authorList>
            <person name="Goeker M."/>
        </authorList>
    </citation>
    <scope>NUCLEOTIDE SEQUENCE [LARGE SCALE GENOMIC DNA]</scope>
    <source>
        <strain evidence="2 3">DSM 23382</strain>
    </source>
</reference>